<evidence type="ECO:0000313" key="1">
    <source>
        <dbReference type="EMBL" id="CAG8691570.1"/>
    </source>
</evidence>
<evidence type="ECO:0000313" key="2">
    <source>
        <dbReference type="Proteomes" id="UP000789342"/>
    </source>
</evidence>
<name>A0A9N9EUN2_9GLOM</name>
<protein>
    <submittedName>
        <fullName evidence="1">7061_t:CDS:1</fullName>
    </submittedName>
</protein>
<dbReference type="OrthoDB" id="2366420at2759"/>
<keyword evidence="2" id="KW-1185">Reference proteome</keyword>
<gene>
    <name evidence="1" type="ORF">AMORRO_LOCUS11656</name>
</gene>
<dbReference type="AlphaFoldDB" id="A0A9N9EUN2"/>
<dbReference type="EMBL" id="CAJVPV010015390">
    <property type="protein sequence ID" value="CAG8691570.1"/>
    <property type="molecule type" value="Genomic_DNA"/>
</dbReference>
<proteinExistence type="predicted"/>
<sequence>MYYQLLKDTEANIENPEKIDILQAIRYLISAWKIDVTEKTIYHCFLHCKIRTPINNELQDNNITNISEVINNLQDQIQKLTYHNPMDVQQLINYPGEEKITEIPTDDSILELAKEQIRKEDIIEENNNEDDSFERPKISIMKAQETLELLELFWLQQDGDNHKVLKSIDFQKKELLLLKQAGLIQKSLSDYF</sequence>
<organism evidence="1 2">
    <name type="scientific">Acaulospora morrowiae</name>
    <dbReference type="NCBI Taxonomy" id="94023"/>
    <lineage>
        <taxon>Eukaryota</taxon>
        <taxon>Fungi</taxon>
        <taxon>Fungi incertae sedis</taxon>
        <taxon>Mucoromycota</taxon>
        <taxon>Glomeromycotina</taxon>
        <taxon>Glomeromycetes</taxon>
        <taxon>Diversisporales</taxon>
        <taxon>Acaulosporaceae</taxon>
        <taxon>Acaulospora</taxon>
    </lineage>
</organism>
<comment type="caution">
    <text evidence="1">The sequence shown here is derived from an EMBL/GenBank/DDBJ whole genome shotgun (WGS) entry which is preliminary data.</text>
</comment>
<dbReference type="Proteomes" id="UP000789342">
    <property type="component" value="Unassembled WGS sequence"/>
</dbReference>
<accession>A0A9N9EUN2</accession>
<reference evidence="1" key="1">
    <citation type="submission" date="2021-06" db="EMBL/GenBank/DDBJ databases">
        <authorList>
            <person name="Kallberg Y."/>
            <person name="Tangrot J."/>
            <person name="Rosling A."/>
        </authorList>
    </citation>
    <scope>NUCLEOTIDE SEQUENCE</scope>
    <source>
        <strain evidence="1">CL551</strain>
    </source>
</reference>